<keyword evidence="3" id="KW-1185">Reference proteome</keyword>
<gene>
    <name evidence="2" type="ORF">AKAME5_001314600</name>
</gene>
<dbReference type="EMBL" id="BRZM01000044">
    <property type="protein sequence ID" value="GLD61318.1"/>
    <property type="molecule type" value="Genomic_DNA"/>
</dbReference>
<proteinExistence type="predicted"/>
<feature type="compositionally biased region" description="Pro residues" evidence="1">
    <location>
        <begin position="58"/>
        <end position="83"/>
    </location>
</feature>
<evidence type="ECO:0000313" key="2">
    <source>
        <dbReference type="EMBL" id="GLD61318.1"/>
    </source>
</evidence>
<reference evidence="2" key="1">
    <citation type="submission" date="2022-08" db="EMBL/GenBank/DDBJ databases">
        <title>Genome sequencing of akame (Lates japonicus).</title>
        <authorList>
            <person name="Hashiguchi Y."/>
            <person name="Takahashi H."/>
        </authorList>
    </citation>
    <scope>NUCLEOTIDE SEQUENCE</scope>
    <source>
        <strain evidence="2">Kochi</strain>
    </source>
</reference>
<evidence type="ECO:0000256" key="1">
    <source>
        <dbReference type="SAM" id="MobiDB-lite"/>
    </source>
</evidence>
<organism evidence="2 3">
    <name type="scientific">Lates japonicus</name>
    <name type="common">Japanese lates</name>
    <dbReference type="NCBI Taxonomy" id="270547"/>
    <lineage>
        <taxon>Eukaryota</taxon>
        <taxon>Metazoa</taxon>
        <taxon>Chordata</taxon>
        <taxon>Craniata</taxon>
        <taxon>Vertebrata</taxon>
        <taxon>Euteleostomi</taxon>
        <taxon>Actinopterygii</taxon>
        <taxon>Neopterygii</taxon>
        <taxon>Teleostei</taxon>
        <taxon>Neoteleostei</taxon>
        <taxon>Acanthomorphata</taxon>
        <taxon>Carangaria</taxon>
        <taxon>Carangaria incertae sedis</taxon>
        <taxon>Centropomidae</taxon>
        <taxon>Lates</taxon>
    </lineage>
</organism>
<feature type="region of interest" description="Disordered" evidence="1">
    <location>
        <begin position="1"/>
        <end position="96"/>
    </location>
</feature>
<accession>A0AAD3MUF0</accession>
<sequence>MAERPGTEGQNNMHVPQGPMFREEPRPPRLPVQPAAGPSWAIGAHQLPVQPGELDMPPRYPPPPPYVPVPPPGPSSYQQPPPASNWMKEETQPHAG</sequence>
<protein>
    <submittedName>
        <fullName evidence="2">Basic salivary proline-rich protein 4-like protein</fullName>
    </submittedName>
</protein>
<evidence type="ECO:0000313" key="3">
    <source>
        <dbReference type="Proteomes" id="UP001279410"/>
    </source>
</evidence>
<dbReference type="Proteomes" id="UP001279410">
    <property type="component" value="Unassembled WGS sequence"/>
</dbReference>
<feature type="compositionally biased region" description="Basic and acidic residues" evidence="1">
    <location>
        <begin position="87"/>
        <end position="96"/>
    </location>
</feature>
<dbReference type="AlphaFoldDB" id="A0AAD3MUF0"/>
<name>A0AAD3MUF0_LATJO</name>
<comment type="caution">
    <text evidence="2">The sequence shown here is derived from an EMBL/GenBank/DDBJ whole genome shotgun (WGS) entry which is preliminary data.</text>
</comment>